<sequence length="179" mass="21026">MRIECRNKIKILEFDPKEDNDIYESCEAKISVCSNDEYFLYYEIEGNEKKIELQCEEAFHEDNKINIYFINIEMIATCKLISPEELTSFSSQNFEKNKNKAKCIEQDNKLKEDCLNIQRFLEAPLDDGVLKIANYYTNLGQPSPNTPTSKGIKINLIDIPRYFTLTKDTEYNFCKVHIY</sequence>
<evidence type="ECO:0000313" key="1">
    <source>
        <dbReference type="EMBL" id="CAK5087370.1"/>
    </source>
</evidence>
<keyword evidence="2" id="KW-1185">Reference proteome</keyword>
<name>A0ACB1ABB7_MELEN</name>
<dbReference type="Proteomes" id="UP001497535">
    <property type="component" value="Unassembled WGS sequence"/>
</dbReference>
<protein>
    <submittedName>
        <fullName evidence="1">Uncharacterized protein</fullName>
    </submittedName>
</protein>
<comment type="caution">
    <text evidence="1">The sequence shown here is derived from an EMBL/GenBank/DDBJ whole genome shotgun (WGS) entry which is preliminary data.</text>
</comment>
<accession>A0ACB1ABB7</accession>
<proteinExistence type="predicted"/>
<gene>
    <name evidence="1" type="ORF">MENTE1834_LOCUS34934</name>
</gene>
<dbReference type="EMBL" id="CAVMJV010000064">
    <property type="protein sequence ID" value="CAK5087370.1"/>
    <property type="molecule type" value="Genomic_DNA"/>
</dbReference>
<reference evidence="1" key="1">
    <citation type="submission" date="2023-11" db="EMBL/GenBank/DDBJ databases">
        <authorList>
            <person name="Poullet M."/>
        </authorList>
    </citation>
    <scope>NUCLEOTIDE SEQUENCE</scope>
    <source>
        <strain evidence="1">E1834</strain>
    </source>
</reference>
<organism evidence="1 2">
    <name type="scientific">Meloidogyne enterolobii</name>
    <name type="common">Root-knot nematode worm</name>
    <name type="synonym">Meloidogyne mayaguensis</name>
    <dbReference type="NCBI Taxonomy" id="390850"/>
    <lineage>
        <taxon>Eukaryota</taxon>
        <taxon>Metazoa</taxon>
        <taxon>Ecdysozoa</taxon>
        <taxon>Nematoda</taxon>
        <taxon>Chromadorea</taxon>
        <taxon>Rhabditida</taxon>
        <taxon>Tylenchina</taxon>
        <taxon>Tylenchomorpha</taxon>
        <taxon>Tylenchoidea</taxon>
        <taxon>Meloidogynidae</taxon>
        <taxon>Meloidogyninae</taxon>
        <taxon>Meloidogyne</taxon>
    </lineage>
</organism>
<evidence type="ECO:0000313" key="2">
    <source>
        <dbReference type="Proteomes" id="UP001497535"/>
    </source>
</evidence>